<dbReference type="GO" id="GO:0005634">
    <property type="term" value="C:nucleus"/>
    <property type="evidence" value="ECO:0007669"/>
    <property type="project" value="TreeGrafter"/>
</dbReference>
<dbReference type="AlphaFoldDB" id="A0A5S6QWG7"/>
<dbReference type="Pfam" id="PF09184">
    <property type="entry name" value="PPP4R2"/>
    <property type="match status" value="1"/>
</dbReference>
<dbReference type="InterPro" id="IPR015267">
    <property type="entry name" value="PPP4R2"/>
</dbReference>
<sequence length="992" mass="111053">MIADALYLAHLKNKEGNCRKCKRSCPLRRFSWKVSKKSQLLPMSVLDLFGGCALVSHPSGSIIASVSIALSIVCQELELRLLYTDCRNPTTLAKFISKNWFKDYAGLPQRFKNDCAILAFSLLEVGISCHQWLDWLTVQLHTWQRCTSSFEVVRRISPIAITDEIYTYILAVLLRKDMQLTNDIVGPIIGLGDRARSLHRKRILSRYALVTLESGSQFLTTLLYSNPRSSAVIVDNDTGRIILSSSMAQEILWIAPVLFSHCNQELFRGMSNLLQYYFCVMSKADVAKSYSKLSAAINWETSSGRHRISRGLREEVFGQAGYDASQKLMQIEKLDSLSREGHPANEASISPLPFGHTFKDTLENPEQSCSLDKCIRDCGYGAMSMRQALLYRRWSLAVGALESAHYYRAPPRRRVVRRRATLAQRFAWKLGLHLLNVLFDKSKFESKVRAFLSHVLRRHWNIKKMDAFADVYLLLRMKYGEHEASHFAVTASAHVSDVVDEDRRSMALISAYETLFSYRNANRTLMDESVAHHSFMSATIPSVVTMRADMQSYLGLLRSGQLFLEALVDMYESSAGLVDLLKEYSVSWSCNLTILLLGTKRLNDREKRLSPFGIVEVGMVRNDTVQTYQDALREFREKSGSIAPGSQLDKRLEDSLYGYLAYVAQNGRPTFEWALVQPFILAQVDKVVESLCPTLTSASADLCEVLDMKQRVLQRISDFEAAPFTIQRLCELLLKPNEHYKVVHKFMRALEKTVCVVSTVDANGYRETERDYVELNGSVDCLTESSHEDEEENENYTDDNRASHVHSIFSSRKSSLALPLSPAVPTSVTSPMPSIEALWQSTLTSAGEISATAELERISAAETEVLEKNLEAPSSAARESGDADLLFSIHLRKSDCAAGFKVEVSAAKIENQCESTVSTSHADLPSSSSPLHMAADGVALTASQADSDVEAGSLSTSSSVTKCIPEGTVKRKEEHCCIEPPTKKVRDLRKPE</sequence>
<comment type="similarity">
    <text evidence="1">Belongs to the PPP4R2 family.</text>
</comment>
<dbReference type="PANTHER" id="PTHR16487">
    <property type="entry name" value="PPP4R2-RELATED PROTEIN"/>
    <property type="match status" value="1"/>
</dbReference>
<dbReference type="GO" id="GO:0030289">
    <property type="term" value="C:protein phosphatase 4 complex"/>
    <property type="evidence" value="ECO:0007669"/>
    <property type="project" value="InterPro"/>
</dbReference>
<feature type="compositionally biased region" description="Acidic residues" evidence="2">
    <location>
        <begin position="787"/>
        <end position="797"/>
    </location>
</feature>
<dbReference type="GO" id="GO:0005737">
    <property type="term" value="C:cytoplasm"/>
    <property type="evidence" value="ECO:0007669"/>
    <property type="project" value="TreeGrafter"/>
</dbReference>
<evidence type="ECO:0000256" key="1">
    <source>
        <dbReference type="ARBA" id="ARBA00009207"/>
    </source>
</evidence>
<dbReference type="STRING" id="70415.A0A5S6QWG7"/>
<dbReference type="WBParaSite" id="TMUE_3000011590.1">
    <property type="protein sequence ID" value="TMUE_3000011590.1"/>
    <property type="gene ID" value="WBGene00290204"/>
</dbReference>
<reference evidence="4" key="1">
    <citation type="submission" date="2019-12" db="UniProtKB">
        <authorList>
            <consortium name="WormBaseParasite"/>
        </authorList>
    </citation>
    <scope>IDENTIFICATION</scope>
</reference>
<evidence type="ECO:0000313" key="3">
    <source>
        <dbReference type="Proteomes" id="UP000046395"/>
    </source>
</evidence>
<evidence type="ECO:0000256" key="2">
    <source>
        <dbReference type="SAM" id="MobiDB-lite"/>
    </source>
</evidence>
<evidence type="ECO:0000313" key="4">
    <source>
        <dbReference type="WBParaSite" id="TMUE_3000011590.1"/>
    </source>
</evidence>
<organism evidence="3 4">
    <name type="scientific">Trichuris muris</name>
    <name type="common">Mouse whipworm</name>
    <dbReference type="NCBI Taxonomy" id="70415"/>
    <lineage>
        <taxon>Eukaryota</taxon>
        <taxon>Metazoa</taxon>
        <taxon>Ecdysozoa</taxon>
        <taxon>Nematoda</taxon>
        <taxon>Enoplea</taxon>
        <taxon>Dorylaimia</taxon>
        <taxon>Trichinellida</taxon>
        <taxon>Trichuridae</taxon>
        <taxon>Trichuris</taxon>
    </lineage>
</organism>
<proteinExistence type="inferred from homology"/>
<dbReference type="PANTHER" id="PTHR16487:SF0">
    <property type="entry name" value="PROTEIN PHOSPHATASE 4 REGULATORY SUBUNIT 2-RELATED"/>
    <property type="match status" value="1"/>
</dbReference>
<name>A0A5S6QWG7_TRIMR</name>
<keyword evidence="3" id="KW-1185">Reference proteome</keyword>
<dbReference type="Proteomes" id="UP000046395">
    <property type="component" value="Unassembled WGS sequence"/>
</dbReference>
<feature type="region of interest" description="Disordered" evidence="2">
    <location>
        <begin position="783"/>
        <end position="802"/>
    </location>
</feature>
<protein>
    <submittedName>
        <fullName evidence="4">Uncharacterized protein</fullName>
    </submittedName>
</protein>
<dbReference type="GO" id="GO:0019888">
    <property type="term" value="F:protein phosphatase regulator activity"/>
    <property type="evidence" value="ECO:0007669"/>
    <property type="project" value="InterPro"/>
</dbReference>
<accession>A0A5S6QWG7</accession>